<dbReference type="PROSITE" id="PS50005">
    <property type="entry name" value="TPR"/>
    <property type="match status" value="1"/>
</dbReference>
<proteinExistence type="predicted"/>
<evidence type="ECO:0000313" key="4">
    <source>
        <dbReference type="Proteomes" id="UP000660680"/>
    </source>
</evidence>
<reference evidence="3" key="2">
    <citation type="submission" date="2020-09" db="EMBL/GenBank/DDBJ databases">
        <authorList>
            <person name="Sun Q."/>
            <person name="Ohkuma M."/>
        </authorList>
    </citation>
    <scope>NUCLEOTIDE SEQUENCE</scope>
    <source>
        <strain evidence="3">JCM 3276</strain>
    </source>
</reference>
<feature type="transmembrane region" description="Helical" evidence="2">
    <location>
        <begin position="227"/>
        <end position="245"/>
    </location>
</feature>
<evidence type="ECO:0000256" key="2">
    <source>
        <dbReference type="SAM" id="Phobius"/>
    </source>
</evidence>
<dbReference type="InterPro" id="IPR011990">
    <property type="entry name" value="TPR-like_helical_dom_sf"/>
</dbReference>
<dbReference type="InterPro" id="IPR019734">
    <property type="entry name" value="TPR_rpt"/>
</dbReference>
<dbReference type="SUPFAM" id="SSF48452">
    <property type="entry name" value="TPR-like"/>
    <property type="match status" value="1"/>
</dbReference>
<accession>A0A918LIQ3</accession>
<name>A0A918LIQ3_9PSEU</name>
<evidence type="ECO:0008006" key="5">
    <source>
        <dbReference type="Google" id="ProtNLM"/>
    </source>
</evidence>
<evidence type="ECO:0000256" key="1">
    <source>
        <dbReference type="PROSITE-ProRule" id="PRU00339"/>
    </source>
</evidence>
<keyword evidence="4" id="KW-1185">Reference proteome</keyword>
<gene>
    <name evidence="3" type="ORF">GCM10010171_55630</name>
</gene>
<keyword evidence="2" id="KW-1133">Transmembrane helix</keyword>
<protein>
    <recommendedName>
        <fullName evidence="5">Tetratricopeptide repeat protein</fullName>
    </recommendedName>
</protein>
<dbReference type="EMBL" id="BMRB01000006">
    <property type="protein sequence ID" value="GGS53203.1"/>
    <property type="molecule type" value="Genomic_DNA"/>
</dbReference>
<dbReference type="Proteomes" id="UP000660680">
    <property type="component" value="Unassembled WGS sequence"/>
</dbReference>
<organism evidence="3 4">
    <name type="scientific">Actinokineospora fastidiosa</name>
    <dbReference type="NCBI Taxonomy" id="1816"/>
    <lineage>
        <taxon>Bacteria</taxon>
        <taxon>Bacillati</taxon>
        <taxon>Actinomycetota</taxon>
        <taxon>Actinomycetes</taxon>
        <taxon>Pseudonocardiales</taxon>
        <taxon>Pseudonocardiaceae</taxon>
        <taxon>Actinokineospora</taxon>
    </lineage>
</organism>
<keyword evidence="2" id="KW-0812">Transmembrane</keyword>
<feature type="repeat" description="TPR" evidence="1">
    <location>
        <begin position="56"/>
        <end position="89"/>
    </location>
</feature>
<reference evidence="3" key="1">
    <citation type="journal article" date="2014" name="Int. J. Syst. Evol. Microbiol.">
        <title>Complete genome sequence of Corynebacterium casei LMG S-19264T (=DSM 44701T), isolated from a smear-ripened cheese.</title>
        <authorList>
            <consortium name="US DOE Joint Genome Institute (JGI-PGF)"/>
            <person name="Walter F."/>
            <person name="Albersmeier A."/>
            <person name="Kalinowski J."/>
            <person name="Ruckert C."/>
        </authorList>
    </citation>
    <scope>NUCLEOTIDE SEQUENCE</scope>
    <source>
        <strain evidence="3">JCM 3276</strain>
    </source>
</reference>
<keyword evidence="2" id="KW-0472">Membrane</keyword>
<comment type="caution">
    <text evidence="3">The sequence shown here is derived from an EMBL/GenBank/DDBJ whole genome shotgun (WGS) entry which is preliminary data.</text>
</comment>
<keyword evidence="1" id="KW-0802">TPR repeat</keyword>
<feature type="transmembrane region" description="Helical" evidence="2">
    <location>
        <begin position="201"/>
        <end position="221"/>
    </location>
</feature>
<dbReference type="AlphaFoldDB" id="A0A918LIQ3"/>
<dbReference type="Gene3D" id="1.25.40.10">
    <property type="entry name" value="Tetratricopeptide repeat domain"/>
    <property type="match status" value="1"/>
</dbReference>
<sequence length="271" mass="29531">MLRTWQDVIEKWRLAPAADPAAADGHAARGRAALLAGELDEALREFRGAGELRVHPHDEVGVGDVLLARGRWRAALRRYQRAARVAPDDPLVLLGRSQALVAAGLAREAASELEARFADTDDPVLRYYLASTWCSVADQARTRTADDVLVFTSAEQLTECERAARRMLDLDVDDPELRRGARRLHAEVVAARRWRWEPEGIAVSLAVLAVSLGLLLVAMGGLSGNPAVVVAGVLVGAVLLGAIVLRFRRQNWRVLAERHAKGRRITGPAEG</sequence>
<evidence type="ECO:0000313" key="3">
    <source>
        <dbReference type="EMBL" id="GGS53203.1"/>
    </source>
</evidence>